<sequence length="697" mass="68090">MFHRQRDTGLAARLWRAQCTGSPSRSVASLLGGWHVERGAQYQFVRADGTEATPPYAVAFSSTALGGHLLAAADEEGTLSLIDTRGPRDVPRRHVSHAPPATVDGASWDDDAPAPAAAVAGARVVPPPPVYRGGGGWGTPPAAPPHVRPVVATAAAHANAVFDVAWLGDDAAIATAAGDSSVRVHTLDAGGGGLALATVLRGHVGSVKAVAALPGGGGNLLASAARDGVVLGWDTRCPPAPVWGIRGAHRRAAAGAGGAPAASSSPASRPASRSVATGSGSAGATLPRRASIPGGHPGTAVSTAAAPPVPPPARKRRRLSTAASRSAAAAAAAAGAAVTAVAAVPGRPELLLSAGAADGGVKLWDLRRLPPLGGVAAARGGVVGAAGGGGGGGGDVGGGGGGPSPGATGSTVASPPAAGASDTRCLVTLTPSLSRRRPRPRPFGIAGMDVAGGSLLASCTDSHIYIYPLAGVVAAAAAGDRGGGIATPTGAAGPLPPSAVLAGHSATSFYVKAVFAPGGDMVVSGSNDARAYVWDLRGKGVRAARRPGCGTREASAPAAGLWAVPPGSAAPPARLPVYALEGHAGGEVSGVAWCGVELGKIATAGDDTVVKVWTADRGRAPLPPASPGGGIVGGGCHAGGRVRALAPEPVDCARAYVPPVSRAGRAEGGKADERGGCVGGRPRDRCITDFFEVRTRG</sequence>
<name>A0ACC3C7W2_PYRYE</name>
<reference evidence="1" key="1">
    <citation type="submission" date="2019-11" db="EMBL/GenBank/DDBJ databases">
        <title>Nori genome reveals adaptations in red seaweeds to the harsh intertidal environment.</title>
        <authorList>
            <person name="Wang D."/>
            <person name="Mao Y."/>
        </authorList>
    </citation>
    <scope>NUCLEOTIDE SEQUENCE</scope>
    <source>
        <tissue evidence="1">Gametophyte</tissue>
    </source>
</reference>
<proteinExistence type="predicted"/>
<evidence type="ECO:0000313" key="2">
    <source>
        <dbReference type="Proteomes" id="UP000798662"/>
    </source>
</evidence>
<organism evidence="1 2">
    <name type="scientific">Pyropia yezoensis</name>
    <name type="common">Susabi-nori</name>
    <name type="synonym">Porphyra yezoensis</name>
    <dbReference type="NCBI Taxonomy" id="2788"/>
    <lineage>
        <taxon>Eukaryota</taxon>
        <taxon>Rhodophyta</taxon>
        <taxon>Bangiophyceae</taxon>
        <taxon>Bangiales</taxon>
        <taxon>Bangiaceae</taxon>
        <taxon>Pyropia</taxon>
    </lineage>
</organism>
<gene>
    <name evidence="1" type="ORF">I4F81_008906</name>
</gene>
<accession>A0ACC3C7W2</accession>
<protein>
    <submittedName>
        <fullName evidence="1">Uncharacterized protein</fullName>
    </submittedName>
</protein>
<evidence type="ECO:0000313" key="1">
    <source>
        <dbReference type="EMBL" id="KAK1866386.1"/>
    </source>
</evidence>
<comment type="caution">
    <text evidence="1">The sequence shown here is derived from an EMBL/GenBank/DDBJ whole genome shotgun (WGS) entry which is preliminary data.</text>
</comment>
<keyword evidence="2" id="KW-1185">Reference proteome</keyword>
<dbReference type="EMBL" id="CM020619">
    <property type="protein sequence ID" value="KAK1866386.1"/>
    <property type="molecule type" value="Genomic_DNA"/>
</dbReference>
<dbReference type="Proteomes" id="UP000798662">
    <property type="component" value="Chromosome 2"/>
</dbReference>